<evidence type="ECO:0000313" key="2">
    <source>
        <dbReference type="Proteomes" id="UP001151760"/>
    </source>
</evidence>
<keyword evidence="2" id="KW-1185">Reference proteome</keyword>
<reference evidence="1" key="1">
    <citation type="journal article" date="2022" name="Int. J. Mol. Sci.">
        <title>Draft Genome of Tanacetum Coccineum: Genomic Comparison of Closely Related Tanacetum-Family Plants.</title>
        <authorList>
            <person name="Yamashiro T."/>
            <person name="Shiraishi A."/>
            <person name="Nakayama K."/>
            <person name="Satake H."/>
        </authorList>
    </citation>
    <scope>NUCLEOTIDE SEQUENCE</scope>
</reference>
<name>A0ABQ5HFP6_9ASTR</name>
<dbReference type="Proteomes" id="UP001151760">
    <property type="component" value="Unassembled WGS sequence"/>
</dbReference>
<proteinExistence type="predicted"/>
<accession>A0ABQ5HFP6</accession>
<sequence>MIGGLMYLTTSRPNIAFATFVCARYQARPTVKQLKEVKRIFRYLRQTYNMELQSKVKAEAPLGPLSLSGVHSVRTHLVILLSQPINLLPNLLTEVRSEGLAIGGEAKASLYSGDWILRELSTGKYGIENSCSLSKLSGPNLFITGGKSTILIALSANAFYLIDWCHFFSGARAIRFILSCACEGNEAGTIESLKLRNYRISQELNKLFYASGIGKHDKSVLHILASSLVFKERKLQRLTEEKGKIILSSLN</sequence>
<protein>
    <submittedName>
        <fullName evidence="1">Uncharacterized protein</fullName>
    </submittedName>
</protein>
<dbReference type="PANTHER" id="PTHR11439">
    <property type="entry name" value="GAG-POL-RELATED RETROTRANSPOSON"/>
    <property type="match status" value="1"/>
</dbReference>
<reference evidence="1" key="2">
    <citation type="submission" date="2022-01" db="EMBL/GenBank/DDBJ databases">
        <authorList>
            <person name="Yamashiro T."/>
            <person name="Shiraishi A."/>
            <person name="Satake H."/>
            <person name="Nakayama K."/>
        </authorList>
    </citation>
    <scope>NUCLEOTIDE SEQUENCE</scope>
</reference>
<comment type="caution">
    <text evidence="1">The sequence shown here is derived from an EMBL/GenBank/DDBJ whole genome shotgun (WGS) entry which is preliminary data.</text>
</comment>
<gene>
    <name evidence="1" type="ORF">Tco_1067690</name>
</gene>
<organism evidence="1 2">
    <name type="scientific">Tanacetum coccineum</name>
    <dbReference type="NCBI Taxonomy" id="301880"/>
    <lineage>
        <taxon>Eukaryota</taxon>
        <taxon>Viridiplantae</taxon>
        <taxon>Streptophyta</taxon>
        <taxon>Embryophyta</taxon>
        <taxon>Tracheophyta</taxon>
        <taxon>Spermatophyta</taxon>
        <taxon>Magnoliopsida</taxon>
        <taxon>eudicotyledons</taxon>
        <taxon>Gunneridae</taxon>
        <taxon>Pentapetalae</taxon>
        <taxon>asterids</taxon>
        <taxon>campanulids</taxon>
        <taxon>Asterales</taxon>
        <taxon>Asteraceae</taxon>
        <taxon>Asteroideae</taxon>
        <taxon>Anthemideae</taxon>
        <taxon>Anthemidinae</taxon>
        <taxon>Tanacetum</taxon>
    </lineage>
</organism>
<dbReference type="PANTHER" id="PTHR11439:SF495">
    <property type="entry name" value="REVERSE TRANSCRIPTASE, RNA-DEPENDENT DNA POLYMERASE-RELATED"/>
    <property type="match status" value="1"/>
</dbReference>
<dbReference type="EMBL" id="BQNB010019502">
    <property type="protein sequence ID" value="GJT85973.1"/>
    <property type="molecule type" value="Genomic_DNA"/>
</dbReference>
<evidence type="ECO:0000313" key="1">
    <source>
        <dbReference type="EMBL" id="GJT85973.1"/>
    </source>
</evidence>